<evidence type="ECO:0000313" key="3">
    <source>
        <dbReference type="Proteomes" id="UP000886653"/>
    </source>
</evidence>
<reference evidence="2" key="1">
    <citation type="submission" date="2013-11" db="EMBL/GenBank/DDBJ databases">
        <title>Genome sequence of the fusiform rust pathogen reveals effectors for host alternation and coevolution with pine.</title>
        <authorList>
            <consortium name="DOE Joint Genome Institute"/>
            <person name="Smith K."/>
            <person name="Pendleton A."/>
            <person name="Kubisiak T."/>
            <person name="Anderson C."/>
            <person name="Salamov A."/>
            <person name="Aerts A."/>
            <person name="Riley R."/>
            <person name="Clum A."/>
            <person name="Lindquist E."/>
            <person name="Ence D."/>
            <person name="Campbell M."/>
            <person name="Kronenberg Z."/>
            <person name="Feau N."/>
            <person name="Dhillon B."/>
            <person name="Hamelin R."/>
            <person name="Burleigh J."/>
            <person name="Smith J."/>
            <person name="Yandell M."/>
            <person name="Nelson C."/>
            <person name="Grigoriev I."/>
            <person name="Davis J."/>
        </authorList>
    </citation>
    <scope>NUCLEOTIDE SEQUENCE</scope>
    <source>
        <strain evidence="2">G11</strain>
    </source>
</reference>
<dbReference type="PANTHER" id="PTHR34862:SF1">
    <property type="entry name" value="SPARK DOMAIN-CONTAINING PROTEIN"/>
    <property type="match status" value="1"/>
</dbReference>
<dbReference type="PANTHER" id="PTHR34862">
    <property type="entry name" value="SPARK DOMAIN-CONTAINING PROTEIN"/>
    <property type="match status" value="1"/>
</dbReference>
<sequence length="214" mass="20996">LSGLVSGLSTSCQAAAGSLLSSDFGGCSNVIGLVSVLGAQGSVVSPLNNWISGVCSANPCSTSTLSTAQASVNAGCGDDVSKGVSAAISLSTIVTNYNAVRNLLCTQYTSNGTFCVPSILGNVQTVSGKNVSIMQVQGVLTQGSAALTSMLSSIPTGAYCVDCGKAIFVEAADIKTTGTTTNATAASGTLSDKCGASFADGKLPSTVRIAGNGT</sequence>
<dbReference type="OrthoDB" id="2536450at2759"/>
<gene>
    <name evidence="2" type="ORF">CROQUDRAFT_34731</name>
</gene>
<organism evidence="2 3">
    <name type="scientific">Cronartium quercuum f. sp. fusiforme G11</name>
    <dbReference type="NCBI Taxonomy" id="708437"/>
    <lineage>
        <taxon>Eukaryota</taxon>
        <taxon>Fungi</taxon>
        <taxon>Dikarya</taxon>
        <taxon>Basidiomycota</taxon>
        <taxon>Pucciniomycotina</taxon>
        <taxon>Pucciniomycetes</taxon>
        <taxon>Pucciniales</taxon>
        <taxon>Coleosporiaceae</taxon>
        <taxon>Cronartium</taxon>
    </lineage>
</organism>
<name>A0A9P6T768_9BASI</name>
<dbReference type="EMBL" id="MU167379">
    <property type="protein sequence ID" value="KAG0141606.1"/>
    <property type="molecule type" value="Genomic_DNA"/>
</dbReference>
<accession>A0A9P6T768</accession>
<comment type="caution">
    <text evidence="2">The sequence shown here is derived from an EMBL/GenBank/DDBJ whole genome shotgun (WGS) entry which is preliminary data.</text>
</comment>
<feature type="non-terminal residue" evidence="2">
    <location>
        <position position="1"/>
    </location>
</feature>
<feature type="domain" description="DUF7729" evidence="1">
    <location>
        <begin position="45"/>
        <end position="200"/>
    </location>
</feature>
<evidence type="ECO:0000259" key="1">
    <source>
        <dbReference type="Pfam" id="PF24855"/>
    </source>
</evidence>
<dbReference type="InterPro" id="IPR056146">
    <property type="entry name" value="DUF7729"/>
</dbReference>
<dbReference type="AlphaFoldDB" id="A0A9P6T768"/>
<proteinExistence type="predicted"/>
<feature type="non-terminal residue" evidence="2">
    <location>
        <position position="214"/>
    </location>
</feature>
<evidence type="ECO:0000313" key="2">
    <source>
        <dbReference type="EMBL" id="KAG0141606.1"/>
    </source>
</evidence>
<keyword evidence="3" id="KW-1185">Reference proteome</keyword>
<protein>
    <recommendedName>
        <fullName evidence="1">DUF7729 domain-containing protein</fullName>
    </recommendedName>
</protein>
<dbReference type="Pfam" id="PF24855">
    <property type="entry name" value="DUF7729"/>
    <property type="match status" value="1"/>
</dbReference>
<dbReference type="Proteomes" id="UP000886653">
    <property type="component" value="Unassembled WGS sequence"/>
</dbReference>